<dbReference type="PANTHER" id="PTHR30087:SF1">
    <property type="entry name" value="HYPOTHETICAL CYTOSOLIC PROTEIN"/>
    <property type="match status" value="1"/>
</dbReference>
<dbReference type="AlphaFoldDB" id="A0AB36TJ59"/>
<evidence type="ECO:0000313" key="2">
    <source>
        <dbReference type="Proteomes" id="UP000223596"/>
    </source>
</evidence>
<evidence type="ECO:0000313" key="1">
    <source>
        <dbReference type="EMBL" id="PFH03376.1"/>
    </source>
</evidence>
<name>A0AB36TJ59_ACETH</name>
<proteinExistence type="predicted"/>
<dbReference type="Proteomes" id="UP000223596">
    <property type="component" value="Unassembled WGS sequence"/>
</dbReference>
<sequence length="133" mass="14265">MNKKVMKLCSEETLIPVCPEQLGGCPTPRVPSEIADGDGADVLDGKSRVMNKNGEDVTEYFIKGAQEVLKIAKTMGIKKAILKARSPSCGFGSIYDGTFSGKTKRGNGVTSEILVRNGVSVLTEEDILTKEDI</sequence>
<organism evidence="1 2">
    <name type="scientific">Acetivibrio thermocellus AD2</name>
    <dbReference type="NCBI Taxonomy" id="1138384"/>
    <lineage>
        <taxon>Bacteria</taxon>
        <taxon>Bacillati</taxon>
        <taxon>Bacillota</taxon>
        <taxon>Clostridia</taxon>
        <taxon>Eubacteriales</taxon>
        <taxon>Oscillospiraceae</taxon>
        <taxon>Acetivibrio</taxon>
    </lineage>
</organism>
<comment type="caution">
    <text evidence="1">The sequence shown here is derived from an EMBL/GenBank/DDBJ whole genome shotgun (WGS) entry which is preliminary data.</text>
</comment>
<dbReference type="EMBL" id="PDBW01000001">
    <property type="protein sequence ID" value="PFH03376.1"/>
    <property type="molecule type" value="Genomic_DNA"/>
</dbReference>
<gene>
    <name evidence="1" type="ORF">M972_112184</name>
</gene>
<protein>
    <submittedName>
        <fullName evidence="1">Uncharacterized protein YbbK (DUF523 family)</fullName>
    </submittedName>
</protein>
<dbReference type="PANTHER" id="PTHR30087">
    <property type="entry name" value="INNER MEMBRANE PROTEIN"/>
    <property type="match status" value="1"/>
</dbReference>
<dbReference type="Pfam" id="PF04463">
    <property type="entry name" value="2-thiour_desulf"/>
    <property type="match status" value="1"/>
</dbReference>
<accession>A0AB36TJ59</accession>
<dbReference type="InterPro" id="IPR007553">
    <property type="entry name" value="2-thiour_desulf"/>
</dbReference>
<reference evidence="1 2" key="1">
    <citation type="submission" date="2017-09" db="EMBL/GenBank/DDBJ databases">
        <title>Evaluation of Pacific Biosciences Sequencing Technology to Finishing C. thermocellum Genome Sequences.</title>
        <authorList>
            <person name="Brown S."/>
        </authorList>
    </citation>
    <scope>NUCLEOTIDE SEQUENCE [LARGE SCALE GENOMIC DNA]</scope>
    <source>
        <strain evidence="1 2">AD2</strain>
    </source>
</reference>